<evidence type="ECO:0000256" key="6">
    <source>
        <dbReference type="SAM" id="MobiDB-lite"/>
    </source>
</evidence>
<dbReference type="PANTHER" id="PTHR38099:SF1">
    <property type="entry name" value="LARGE RIBOSOMAL RNA SUBUNIT ACCUMULATION PROTEIN YCED"/>
    <property type="match status" value="1"/>
</dbReference>
<reference evidence="8" key="1">
    <citation type="journal article" date="2019" name="Int. J. Syst. Evol. Microbiol.">
        <title>The Global Catalogue of Microorganisms (GCM) 10K type strain sequencing project: providing services to taxonomists for standard genome sequencing and annotation.</title>
        <authorList>
            <consortium name="The Broad Institute Genomics Platform"/>
            <consortium name="The Broad Institute Genome Sequencing Center for Infectious Disease"/>
            <person name="Wu L."/>
            <person name="Ma J."/>
        </authorList>
    </citation>
    <scope>NUCLEOTIDE SEQUENCE [LARGE SCALE GENOMIC DNA]</scope>
    <source>
        <strain evidence="8">LMG 24813</strain>
    </source>
</reference>
<evidence type="ECO:0000256" key="1">
    <source>
        <dbReference type="ARBA" id="ARBA00002868"/>
    </source>
</evidence>
<dbReference type="EMBL" id="JBHSBV010000002">
    <property type="protein sequence ID" value="MFC4200331.1"/>
    <property type="molecule type" value="Genomic_DNA"/>
</dbReference>
<evidence type="ECO:0000256" key="3">
    <source>
        <dbReference type="ARBA" id="ARBA00015716"/>
    </source>
</evidence>
<evidence type="ECO:0000256" key="2">
    <source>
        <dbReference type="ARBA" id="ARBA00010740"/>
    </source>
</evidence>
<dbReference type="RefSeq" id="WP_217964406.1">
    <property type="nucleotide sequence ID" value="NZ_JAHTBN010000003.1"/>
</dbReference>
<organism evidence="7 8">
    <name type="scientific">Candidimonas humi</name>
    <dbReference type="NCBI Taxonomy" id="683355"/>
    <lineage>
        <taxon>Bacteria</taxon>
        <taxon>Pseudomonadati</taxon>
        <taxon>Pseudomonadota</taxon>
        <taxon>Betaproteobacteria</taxon>
        <taxon>Burkholderiales</taxon>
        <taxon>Alcaligenaceae</taxon>
        <taxon>Candidimonas</taxon>
    </lineage>
</organism>
<dbReference type="PANTHER" id="PTHR38099">
    <property type="entry name" value="LARGE RIBOSOMAL RNA SUBUNIT ACCUMULATION PROTEIN YCED"/>
    <property type="match status" value="1"/>
</dbReference>
<feature type="compositionally biased region" description="Basic and acidic residues" evidence="6">
    <location>
        <begin position="139"/>
        <end position="150"/>
    </location>
</feature>
<comment type="caution">
    <text evidence="7">The sequence shown here is derived from an EMBL/GenBank/DDBJ whole genome shotgun (WGS) entry which is preliminary data.</text>
</comment>
<name>A0ABV8NVL0_9BURK</name>
<comment type="similarity">
    <text evidence="2">Belongs to the DUF177 domain family.</text>
</comment>
<keyword evidence="8" id="KW-1185">Reference proteome</keyword>
<feature type="region of interest" description="Disordered" evidence="6">
    <location>
        <begin position="139"/>
        <end position="177"/>
    </location>
</feature>
<evidence type="ECO:0000256" key="5">
    <source>
        <dbReference type="ARBA" id="ARBA00031841"/>
    </source>
</evidence>
<accession>A0ABV8NVL0</accession>
<evidence type="ECO:0000256" key="4">
    <source>
        <dbReference type="ARBA" id="ARBA00022517"/>
    </source>
</evidence>
<dbReference type="InterPro" id="IPR003772">
    <property type="entry name" value="YceD"/>
</dbReference>
<evidence type="ECO:0000313" key="8">
    <source>
        <dbReference type="Proteomes" id="UP001595848"/>
    </source>
</evidence>
<dbReference type="InterPro" id="IPR039255">
    <property type="entry name" value="YceD_bac"/>
</dbReference>
<evidence type="ECO:0000313" key="7">
    <source>
        <dbReference type="EMBL" id="MFC4200331.1"/>
    </source>
</evidence>
<protein>
    <recommendedName>
        <fullName evidence="3">Large ribosomal RNA subunit accumulation protein YceD</fullName>
    </recommendedName>
    <alternativeName>
        <fullName evidence="5">23S rRNA accumulation protein YceD</fullName>
    </alternativeName>
</protein>
<comment type="function">
    <text evidence="1">Plays a role in synthesis, processing and/or stability of 23S rRNA.</text>
</comment>
<dbReference type="Proteomes" id="UP001595848">
    <property type="component" value="Unassembled WGS sequence"/>
</dbReference>
<proteinExistence type="inferred from homology"/>
<keyword evidence="4" id="KW-0690">Ribosome biogenesis</keyword>
<sequence length="177" mass="19103">MGVSAPYIDTYELTRLGQRLEGHTPLRQFARLVEGLPDQGDAQADWSLRGEQDALGRRFLHLQVAAGLVLECQRCLAPFVLRLDASSRLEVVSKAADLDDESGDEGEEPVERILASRRLDVLALVEDELILGVPYVPKHDVCPDAPRPPDDVAGGAEAESGPGKPSPFAVLGGLKKN</sequence>
<dbReference type="Pfam" id="PF02620">
    <property type="entry name" value="YceD"/>
    <property type="match status" value="1"/>
</dbReference>
<gene>
    <name evidence="7" type="ORF">ACFOY1_05130</name>
</gene>